<dbReference type="Pfam" id="PF13679">
    <property type="entry name" value="Methyltransf_32"/>
    <property type="match status" value="1"/>
</dbReference>
<feature type="domain" description="Methyltransferase" evidence="2">
    <location>
        <begin position="162"/>
        <end position="447"/>
    </location>
</feature>
<dbReference type="PANTHER" id="PTHR12496:SF0">
    <property type="entry name" value="METHYLTRANSFERASE DOMAIN-CONTAINING PROTEIN"/>
    <property type="match status" value="1"/>
</dbReference>
<reference evidence="3 4" key="1">
    <citation type="journal article" date="2023" name="Plant Dis.">
        <title>First Report of Diplodia intermedia Causing Canker and Dieback Diseases on Apple Trees in Canada.</title>
        <authorList>
            <person name="Ellouze W."/>
            <person name="Ilyukhin E."/>
            <person name="Sulman M."/>
            <person name="Ali S."/>
        </authorList>
    </citation>
    <scope>NUCLEOTIDE SEQUENCE [LARGE SCALE GENOMIC DNA]</scope>
    <source>
        <strain evidence="3 4">M45-28</strain>
    </source>
</reference>
<protein>
    <recommendedName>
        <fullName evidence="2">Methyltransferase domain-containing protein</fullName>
    </recommendedName>
</protein>
<feature type="compositionally biased region" description="Acidic residues" evidence="1">
    <location>
        <begin position="275"/>
        <end position="284"/>
    </location>
</feature>
<dbReference type="Proteomes" id="UP001521184">
    <property type="component" value="Unassembled WGS sequence"/>
</dbReference>
<evidence type="ECO:0000259" key="2">
    <source>
        <dbReference type="Pfam" id="PF13679"/>
    </source>
</evidence>
<gene>
    <name evidence="3" type="ORF">SLS58_003565</name>
</gene>
<proteinExistence type="predicted"/>
<feature type="region of interest" description="Disordered" evidence="1">
    <location>
        <begin position="257"/>
        <end position="302"/>
    </location>
</feature>
<name>A0ABR3TVR8_9PEZI</name>
<comment type="caution">
    <text evidence="3">The sequence shown here is derived from an EMBL/GenBank/DDBJ whole genome shotgun (WGS) entry which is preliminary data.</text>
</comment>
<feature type="region of interest" description="Disordered" evidence="1">
    <location>
        <begin position="91"/>
        <end position="111"/>
    </location>
</feature>
<evidence type="ECO:0000313" key="3">
    <source>
        <dbReference type="EMBL" id="KAL1645681.1"/>
    </source>
</evidence>
<evidence type="ECO:0000313" key="4">
    <source>
        <dbReference type="Proteomes" id="UP001521184"/>
    </source>
</evidence>
<dbReference type="InterPro" id="IPR025714">
    <property type="entry name" value="Methyltranfer_dom"/>
</dbReference>
<dbReference type="InterPro" id="IPR052220">
    <property type="entry name" value="METTL25"/>
</dbReference>
<accession>A0ABR3TVR8</accession>
<keyword evidence="4" id="KW-1185">Reference proteome</keyword>
<organism evidence="3 4">
    <name type="scientific">Diplodia intermedia</name>
    <dbReference type="NCBI Taxonomy" id="856260"/>
    <lineage>
        <taxon>Eukaryota</taxon>
        <taxon>Fungi</taxon>
        <taxon>Dikarya</taxon>
        <taxon>Ascomycota</taxon>
        <taxon>Pezizomycotina</taxon>
        <taxon>Dothideomycetes</taxon>
        <taxon>Dothideomycetes incertae sedis</taxon>
        <taxon>Botryosphaeriales</taxon>
        <taxon>Botryosphaeriaceae</taxon>
        <taxon>Diplodia</taxon>
    </lineage>
</organism>
<feature type="region of interest" description="Disordered" evidence="1">
    <location>
        <begin position="542"/>
        <end position="581"/>
    </location>
</feature>
<dbReference type="EMBL" id="JAKEKT020000018">
    <property type="protein sequence ID" value="KAL1645681.1"/>
    <property type="molecule type" value="Genomic_DNA"/>
</dbReference>
<evidence type="ECO:0000256" key="1">
    <source>
        <dbReference type="SAM" id="MobiDB-lite"/>
    </source>
</evidence>
<dbReference type="PANTHER" id="PTHR12496">
    <property type="entry name" value="CGI-41 METHYLTRANSFERASE"/>
    <property type="match status" value="1"/>
</dbReference>
<sequence>MGPDEPLPLPADFAGDADGYVAALLRFGTTSTALRTLCGGVHILDFFTRSPDLYALVLPAEWRAWFARDDVDVMAVLDLLMRTDLAAFDDDDDGDDEAAATGGREGCGGRRPPESLLAFVREVRGLSLRREWEPAGDAKTVRGKGGKVAALPRHIALGMNVKKQHEVQHFAAFVDRLTDEIARERGGDGAAITHIADFGSGQNYLGRALASEPYGKNIIGIESRRNNIEGAKGIDVLAGLAPKKVVLRNKKEWRKEKEEKEGALFKKGREKKQDECEDCGDAPEETTAAPQPTSEEKEQGQEDAFAEFAPEGTADFVRRVEKEAFNGVPKGSKKAKLHLLEEGGGSIQYVEHRLEDGNLAHVIQEIVDPSKVVEQDQSTEAKEDISQPFVTTTPAVTASTRAQDPNLMVISLHSCGNLVHHGLRSLSLNPNVKAVCMIGCCYNLMTERLGPPSYKLPQLRPNHPRLEATANAFDPHGFPMSDRYATYPVPGTGDVGVRLNITARMMAVQAPQNWGPVDSEAFFTRHFFRALLQRVFLDRGVVEPPPSNSGSNNNEDGDGHSRVMENGRTISGSVSPAGCSSGGEPIVIGSLKKSCYANFVAYVRGALAKIEGNPDQPERAGQVREKMKGITDEEIARYEVEYRARKKELAVVWSLMAFAAGVIEAMIVVDRWLWLKEQPEVERAWVEPVFDYALSPRNLVVVGLKK</sequence>